<dbReference type="EMBL" id="BNJK01000001">
    <property type="protein sequence ID" value="GHO93613.1"/>
    <property type="molecule type" value="Genomic_DNA"/>
</dbReference>
<organism evidence="1 2">
    <name type="scientific">Reticulibacter mediterranei</name>
    <dbReference type="NCBI Taxonomy" id="2778369"/>
    <lineage>
        <taxon>Bacteria</taxon>
        <taxon>Bacillati</taxon>
        <taxon>Chloroflexota</taxon>
        <taxon>Ktedonobacteria</taxon>
        <taxon>Ktedonobacterales</taxon>
        <taxon>Reticulibacteraceae</taxon>
        <taxon>Reticulibacter</taxon>
    </lineage>
</organism>
<evidence type="ECO:0000313" key="2">
    <source>
        <dbReference type="Proteomes" id="UP000597444"/>
    </source>
</evidence>
<evidence type="ECO:0008006" key="3">
    <source>
        <dbReference type="Google" id="ProtNLM"/>
    </source>
</evidence>
<protein>
    <recommendedName>
        <fullName evidence="3">FAD/NAD(P)-binding domain-containing protein</fullName>
    </recommendedName>
</protein>
<sequence length="619" mass="69414">MGTLSELKRIIEGYSGIADVSELLKKLLDNISGPDFVVWQQSTRQEHLQIFAQFFEQIGVNDTPQPTPRPLPAGFDRRFNDPADPIAPIFERIFGDARLLRRWMKQLDEHIERTSNLKLDEIDLAARSGQRPVRKSIVIIGGGPLTCLVASILAPFHRVTVITDQRRIGGDWRNSPFWINSSCAISDFSAPALPTQGGPTTHVVNSRQVYLNVDLLLKGETKTVTCDDGSTVQYVPGTALGDLIATNMVLDIDECLLGQRVDFSRLRRTQDGLLVEMVDASDGTRRTLLADTVICLTGPGREQTKIADTKTRQLHGRVARELDEDLLMVRGQLAPLRKERRQLEGVPTTPRVRKRLQEIRREMAQIAKKVRPQRVWTLTAIQKLYELWSYDLDYDPGAYPFTDILYAESIGFIGDGNTMCVAKEIIDGTAPSCAYRNGSSPAGRPRATLYNVQASTPEKFNEQNRRRYANVFTPGTRSIPDKATWYELQETSVEIVHYDADGLLRRNTFGFLFDATGLDRKPPESLLYRGLFDMVDVKDLESNVVARGDTKAGLYIAGSAADLEISQLPGDLQAIFRELKLSDNTISLWLNGLLVERMVLSIAATRPPTRRRPLTGNRY</sequence>
<reference evidence="1" key="1">
    <citation type="submission" date="2020-10" db="EMBL/GenBank/DDBJ databases">
        <title>Taxonomic study of unclassified bacteria belonging to the class Ktedonobacteria.</title>
        <authorList>
            <person name="Yabe S."/>
            <person name="Wang C.M."/>
            <person name="Zheng Y."/>
            <person name="Sakai Y."/>
            <person name="Cavaletti L."/>
            <person name="Monciardini P."/>
            <person name="Donadio S."/>
        </authorList>
    </citation>
    <scope>NUCLEOTIDE SEQUENCE</scope>
    <source>
        <strain evidence="1">ID150040</strain>
    </source>
</reference>
<dbReference type="AlphaFoldDB" id="A0A8J3IJI6"/>
<dbReference type="Proteomes" id="UP000597444">
    <property type="component" value="Unassembled WGS sequence"/>
</dbReference>
<proteinExistence type="predicted"/>
<comment type="caution">
    <text evidence="1">The sequence shown here is derived from an EMBL/GenBank/DDBJ whole genome shotgun (WGS) entry which is preliminary data.</text>
</comment>
<evidence type="ECO:0000313" key="1">
    <source>
        <dbReference type="EMBL" id="GHO93613.1"/>
    </source>
</evidence>
<dbReference type="RefSeq" id="WP_220204390.1">
    <property type="nucleotide sequence ID" value="NZ_BNJK01000001.1"/>
</dbReference>
<accession>A0A8J3IJI6</accession>
<name>A0A8J3IJI6_9CHLR</name>
<dbReference type="SUPFAM" id="SSF51905">
    <property type="entry name" value="FAD/NAD(P)-binding domain"/>
    <property type="match status" value="1"/>
</dbReference>
<keyword evidence="2" id="KW-1185">Reference proteome</keyword>
<gene>
    <name evidence="1" type="ORF">KSF_036610</name>
</gene>
<dbReference type="InterPro" id="IPR036188">
    <property type="entry name" value="FAD/NAD-bd_sf"/>
</dbReference>